<keyword evidence="1" id="KW-0677">Repeat</keyword>
<dbReference type="SUPFAM" id="SSF48403">
    <property type="entry name" value="Ankyrin repeat"/>
    <property type="match status" value="1"/>
</dbReference>
<dbReference type="AlphaFoldDB" id="A0A0P7EIS0"/>
<dbReference type="Gene3D" id="1.25.40.20">
    <property type="entry name" value="Ankyrin repeat-containing domain"/>
    <property type="match status" value="3"/>
</dbReference>
<feature type="repeat" description="ANK" evidence="3">
    <location>
        <begin position="42"/>
        <end position="74"/>
    </location>
</feature>
<accession>A0A0P7EIS0</accession>
<organism evidence="4 5">
    <name type="scientific">Pseudoalteromonas lipolytica</name>
    <dbReference type="NCBI Taxonomy" id="570156"/>
    <lineage>
        <taxon>Bacteria</taxon>
        <taxon>Pseudomonadati</taxon>
        <taxon>Pseudomonadota</taxon>
        <taxon>Gammaproteobacteria</taxon>
        <taxon>Alteromonadales</taxon>
        <taxon>Pseudoalteromonadaceae</taxon>
        <taxon>Pseudoalteromonas</taxon>
    </lineage>
</organism>
<dbReference type="SMART" id="SM00248">
    <property type="entry name" value="ANK"/>
    <property type="match status" value="6"/>
</dbReference>
<keyword evidence="2 3" id="KW-0040">ANK repeat</keyword>
<dbReference type="PROSITE" id="PS50088">
    <property type="entry name" value="ANK_REPEAT"/>
    <property type="match status" value="4"/>
</dbReference>
<evidence type="ECO:0000256" key="2">
    <source>
        <dbReference type="ARBA" id="ARBA00023043"/>
    </source>
</evidence>
<feature type="repeat" description="ANK" evidence="3">
    <location>
        <begin position="8"/>
        <end position="40"/>
    </location>
</feature>
<evidence type="ECO:0000256" key="3">
    <source>
        <dbReference type="PROSITE-ProRule" id="PRU00023"/>
    </source>
</evidence>
<feature type="repeat" description="ANK" evidence="3">
    <location>
        <begin position="268"/>
        <end position="300"/>
    </location>
</feature>
<proteinExistence type="predicted"/>
<dbReference type="STRING" id="570156.AOG27_13570"/>
<comment type="caution">
    <text evidence="4">The sequence shown here is derived from an EMBL/GenBank/DDBJ whole genome shotgun (WGS) entry which is preliminary data.</text>
</comment>
<dbReference type="InterPro" id="IPR002110">
    <property type="entry name" value="Ankyrin_rpt"/>
</dbReference>
<dbReference type="Pfam" id="PF12796">
    <property type="entry name" value="Ank_2"/>
    <property type="match status" value="2"/>
</dbReference>
<gene>
    <name evidence="4" type="ORF">AOG27_13570</name>
</gene>
<dbReference type="PANTHER" id="PTHR24198:SF165">
    <property type="entry name" value="ANKYRIN REPEAT-CONTAINING PROTEIN-RELATED"/>
    <property type="match status" value="1"/>
</dbReference>
<evidence type="ECO:0000313" key="4">
    <source>
        <dbReference type="EMBL" id="KPM83177.1"/>
    </source>
</evidence>
<dbReference type="PROSITE" id="PS50297">
    <property type="entry name" value="ANK_REP_REGION"/>
    <property type="match status" value="4"/>
</dbReference>
<evidence type="ECO:0000256" key="1">
    <source>
        <dbReference type="ARBA" id="ARBA00022737"/>
    </source>
</evidence>
<protein>
    <submittedName>
        <fullName evidence="4">Uncharacterized protein</fullName>
    </submittedName>
</protein>
<name>A0A0P7EIS0_9GAMM</name>
<dbReference type="PATRIC" id="fig|570156.3.peg.3819"/>
<evidence type="ECO:0000313" key="5">
    <source>
        <dbReference type="Proteomes" id="UP000050378"/>
    </source>
</evidence>
<feature type="repeat" description="ANK" evidence="3">
    <location>
        <begin position="197"/>
        <end position="229"/>
    </location>
</feature>
<dbReference type="Proteomes" id="UP000050378">
    <property type="component" value="Unassembled WGS sequence"/>
</dbReference>
<dbReference type="Pfam" id="PF00023">
    <property type="entry name" value="Ank"/>
    <property type="match status" value="1"/>
</dbReference>
<dbReference type="PANTHER" id="PTHR24198">
    <property type="entry name" value="ANKYRIN REPEAT AND PROTEIN KINASE DOMAIN-CONTAINING PROTEIN"/>
    <property type="match status" value="1"/>
</dbReference>
<reference evidence="4 5" key="1">
    <citation type="submission" date="2015-09" db="EMBL/GenBank/DDBJ databases">
        <title>Draft Genome Sequence of Pseudoalteromonas lipolytica UCD-48B.</title>
        <authorList>
            <person name="Krusor M."/>
            <person name="Coil D.A."/>
            <person name="Lang J.M."/>
            <person name="Eisen J.A."/>
            <person name="Alexiev A."/>
        </authorList>
    </citation>
    <scope>NUCLEOTIDE SEQUENCE [LARGE SCALE GENOMIC DNA]</scope>
    <source>
        <strain evidence="4 5">UCD-48B</strain>
    </source>
</reference>
<sequence>MVEHNIKQNLSDLHKAVIANDISQVKLLIAQGADVNQLDKLMGIAPLHIAVQGRNLAMVKLLVENGAYVNLQSVRLGGTPLLLAVWHRNVDAVAYLLSLDDIDTTVLSAAGATALQFNRSGGKTNDASLNEDVSRINQLFTEHHARTQAKAIEKAAIYLVVADSSISQARKVEKIKDLISKGYDVNALAPVLKNGSDFHSALLLAAMQGQLAVAKILLENGADQTLTGAYMAAIALHKAAYFGRADMLTLLSQYPGFKSVLNAQGPNNGYTPLHDAVWHGHFEAVKVLVEAKARLDLTGYDGNTPEQLAIQNGYTEIAHFLKMASN</sequence>
<dbReference type="InterPro" id="IPR036770">
    <property type="entry name" value="Ankyrin_rpt-contain_sf"/>
</dbReference>
<dbReference type="EMBL" id="LJTC01000008">
    <property type="protein sequence ID" value="KPM83177.1"/>
    <property type="molecule type" value="Genomic_DNA"/>
</dbReference>